<dbReference type="InterPro" id="IPR026873">
    <property type="entry name" value="Ptb1"/>
</dbReference>
<dbReference type="InterPro" id="IPR045089">
    <property type="entry name" value="PGGT1B-like"/>
</dbReference>
<proteinExistence type="inferred from homology"/>
<dbReference type="Proteomes" id="UP000663824">
    <property type="component" value="Unassembled WGS sequence"/>
</dbReference>
<keyword evidence="7 9" id="KW-0862">Zinc</keyword>
<evidence type="ECO:0000313" key="14">
    <source>
        <dbReference type="EMBL" id="CAF3935686.1"/>
    </source>
</evidence>
<comment type="cofactor">
    <cofactor evidence="9">
        <name>Zn(2+)</name>
        <dbReference type="ChEBI" id="CHEBI:29105"/>
    </cofactor>
    <text evidence="9">Binds 1 zinc ion per subunit.</text>
</comment>
<dbReference type="Proteomes" id="UP000663866">
    <property type="component" value="Unassembled WGS sequence"/>
</dbReference>
<keyword evidence="17" id="KW-1185">Reference proteome</keyword>
<evidence type="ECO:0000313" key="15">
    <source>
        <dbReference type="EMBL" id="CAF4117263.1"/>
    </source>
</evidence>
<dbReference type="SUPFAM" id="SSF48239">
    <property type="entry name" value="Terpenoid cyclases/Protein prenyltransferases"/>
    <property type="match status" value="1"/>
</dbReference>
<comment type="subunit">
    <text evidence="2">Heterodimer of an alpha and a beta subunit.</text>
</comment>
<dbReference type="GO" id="GO:0046872">
    <property type="term" value="F:metal ion binding"/>
    <property type="evidence" value="ECO:0007669"/>
    <property type="project" value="UniProtKB-KW"/>
</dbReference>
<dbReference type="EMBL" id="CAJOBJ010270095">
    <property type="protein sequence ID" value="CAF5129454.1"/>
    <property type="molecule type" value="Genomic_DNA"/>
</dbReference>
<dbReference type="GO" id="GO:0004663">
    <property type="term" value="F:Rab geranylgeranyltransferase activity"/>
    <property type="evidence" value="ECO:0007669"/>
    <property type="project" value="UniProtKB-UniRule"/>
</dbReference>
<dbReference type="Gene3D" id="1.50.10.20">
    <property type="match status" value="1"/>
</dbReference>
<protein>
    <recommendedName>
        <fullName evidence="9">Geranylgeranyl transferase type-2 subunit beta</fullName>
        <ecNumber evidence="9">2.5.1.60</ecNumber>
    </recommendedName>
</protein>
<comment type="caution">
    <text evidence="15">The sequence shown here is derived from an EMBL/GenBank/DDBJ whole genome shotgun (WGS) entry which is preliminary data.</text>
</comment>
<reference evidence="15" key="1">
    <citation type="submission" date="2021-02" db="EMBL/GenBank/DDBJ databases">
        <authorList>
            <person name="Nowell W R."/>
        </authorList>
    </citation>
    <scope>NUCLEOTIDE SEQUENCE</scope>
</reference>
<dbReference type="Proteomes" id="UP000663856">
    <property type="component" value="Unassembled WGS sequence"/>
</dbReference>
<evidence type="ECO:0000313" key="16">
    <source>
        <dbReference type="EMBL" id="CAF5129454.1"/>
    </source>
</evidence>
<dbReference type="EMBL" id="CAJNRF010002838">
    <property type="protein sequence ID" value="CAF2043678.1"/>
    <property type="molecule type" value="Genomic_DNA"/>
</dbReference>
<sequence>MGTPQRDVKVNYSEVQKDLLIEKHCAFLIGYGRSHNTYEYGATDYLRMSGIYWLCTCLDLLHSLKLIDQEHIIDYIQKCYDKNSGGYSPCPNHDPHLLYTLSAVQLLVQLNRTDLIDKQSLCSYIKQLQQDDGSFIGDQWGEIDTRFSFCAVACLKLIDSLDTIDIDRATNFIMSCLNFDGGFGCIPGAESHAGQIYCCLGFLSLVQRLDNLDLSTRNMLAWWLCERQLDKSGGLNGRPEKLPDVCYSWWVLASLKILGKIQWINREKLSKFILASQDDETGGCSDRPGNIPDPFHTLFGIAGLSLLNTYDENIIRKVNPVLCMPEYIIQKLEIKMQLL</sequence>
<dbReference type="AlphaFoldDB" id="A0A819W106"/>
<name>A0A819W106_9BILA</name>
<dbReference type="PANTHER" id="PTHR11774:SF11">
    <property type="entry name" value="GERANYLGERANYL TRANSFERASE TYPE-2 SUBUNIT BETA"/>
    <property type="match status" value="1"/>
</dbReference>
<comment type="function">
    <text evidence="9">Catalyzes the transfer of a geranylgeranyl moiety from geranylgeranyl diphosphate to both cysteines of proteins with the C-terminal sequence -XXCC, -XCXC and -CCXX.</text>
</comment>
<dbReference type="EMBL" id="CAJOBG010004586">
    <property type="protein sequence ID" value="CAF4117263.1"/>
    <property type="molecule type" value="Genomic_DNA"/>
</dbReference>
<dbReference type="EC" id="2.5.1.60" evidence="9"/>
<keyword evidence="4 9" id="KW-0808">Transferase</keyword>
<dbReference type="GO" id="GO:0005968">
    <property type="term" value="C:Rab-protein geranylgeranyltransferase complex"/>
    <property type="evidence" value="ECO:0007669"/>
    <property type="project" value="UniProtKB-UniRule"/>
</dbReference>
<evidence type="ECO:0000313" key="17">
    <source>
        <dbReference type="Proteomes" id="UP000663866"/>
    </source>
</evidence>
<keyword evidence="3 9" id="KW-0637">Prenyltransferase</keyword>
<dbReference type="Proteomes" id="UP000663834">
    <property type="component" value="Unassembled WGS sequence"/>
</dbReference>
<evidence type="ECO:0000256" key="8">
    <source>
        <dbReference type="ARBA" id="ARBA00047658"/>
    </source>
</evidence>
<dbReference type="GO" id="GO:0072657">
    <property type="term" value="P:protein localization to membrane"/>
    <property type="evidence" value="ECO:0007669"/>
    <property type="project" value="UniProtKB-ARBA"/>
</dbReference>
<dbReference type="CDD" id="cd02894">
    <property type="entry name" value="GGTase-II"/>
    <property type="match status" value="1"/>
</dbReference>
<dbReference type="FunFam" id="1.50.10.20:FF:000012">
    <property type="entry name" value="Geranylgeranyl transferase type-2 subunit beta"/>
    <property type="match status" value="1"/>
</dbReference>
<comment type="catalytic activity">
    <reaction evidence="8 9">
        <text>geranylgeranyl diphosphate + L-cysteinyl-[protein] = S-geranylgeranyl-L-cysteinyl-[protein] + diphosphate</text>
        <dbReference type="Rhea" id="RHEA:21240"/>
        <dbReference type="Rhea" id="RHEA-COMP:10131"/>
        <dbReference type="Rhea" id="RHEA-COMP:11537"/>
        <dbReference type="ChEBI" id="CHEBI:29950"/>
        <dbReference type="ChEBI" id="CHEBI:33019"/>
        <dbReference type="ChEBI" id="CHEBI:57533"/>
        <dbReference type="ChEBI" id="CHEBI:86021"/>
        <dbReference type="EC" id="2.5.1.60"/>
    </reaction>
</comment>
<evidence type="ECO:0000256" key="7">
    <source>
        <dbReference type="ARBA" id="ARBA00022833"/>
    </source>
</evidence>
<dbReference type="InterPro" id="IPR008930">
    <property type="entry name" value="Terpenoid_cyclase/PrenylTrfase"/>
</dbReference>
<evidence type="ECO:0000256" key="4">
    <source>
        <dbReference type="ARBA" id="ARBA00022679"/>
    </source>
</evidence>
<dbReference type="OrthoDB" id="5428259at2759"/>
<evidence type="ECO:0000256" key="1">
    <source>
        <dbReference type="ARBA" id="ARBA00010497"/>
    </source>
</evidence>
<evidence type="ECO:0000313" key="13">
    <source>
        <dbReference type="EMBL" id="CAF2092977.1"/>
    </source>
</evidence>
<dbReference type="Proteomes" id="UP000681720">
    <property type="component" value="Unassembled WGS sequence"/>
</dbReference>
<evidence type="ECO:0000256" key="5">
    <source>
        <dbReference type="ARBA" id="ARBA00022723"/>
    </source>
</evidence>
<comment type="similarity">
    <text evidence="1 9">Belongs to the protein prenyltransferase subunit beta family.</text>
</comment>
<dbReference type="EMBL" id="CAJNRE010010583">
    <property type="protein sequence ID" value="CAF2092977.1"/>
    <property type="molecule type" value="Genomic_DNA"/>
</dbReference>
<dbReference type="EMBL" id="CAJNOW010006375">
    <property type="protein sequence ID" value="CAF1482455.1"/>
    <property type="molecule type" value="Genomic_DNA"/>
</dbReference>
<dbReference type="PANTHER" id="PTHR11774">
    <property type="entry name" value="GERANYLGERANYL TRANSFERASE TYPE BETA SUBUNIT"/>
    <property type="match status" value="1"/>
</dbReference>
<accession>A0A819W106</accession>
<dbReference type="Pfam" id="PF00432">
    <property type="entry name" value="Prenyltrans"/>
    <property type="match status" value="1"/>
</dbReference>
<dbReference type="InterPro" id="IPR001330">
    <property type="entry name" value="Prenyltrans"/>
</dbReference>
<dbReference type="EMBL" id="CAJOBI010002594">
    <property type="protein sequence ID" value="CAF3935686.1"/>
    <property type="molecule type" value="Genomic_DNA"/>
</dbReference>
<evidence type="ECO:0000256" key="6">
    <source>
        <dbReference type="ARBA" id="ARBA00022737"/>
    </source>
</evidence>
<keyword evidence="5 9" id="KW-0479">Metal-binding</keyword>
<evidence type="ECO:0000256" key="9">
    <source>
        <dbReference type="RuleBase" id="RU365076"/>
    </source>
</evidence>
<evidence type="ECO:0000313" key="12">
    <source>
        <dbReference type="EMBL" id="CAF2043678.1"/>
    </source>
</evidence>
<evidence type="ECO:0000256" key="2">
    <source>
        <dbReference type="ARBA" id="ARBA00011355"/>
    </source>
</evidence>
<keyword evidence="6" id="KW-0677">Repeat</keyword>
<evidence type="ECO:0000256" key="3">
    <source>
        <dbReference type="ARBA" id="ARBA00022602"/>
    </source>
</evidence>
<evidence type="ECO:0000313" key="11">
    <source>
        <dbReference type="EMBL" id="CAF1482455.1"/>
    </source>
</evidence>
<evidence type="ECO:0000259" key="10">
    <source>
        <dbReference type="Pfam" id="PF00432"/>
    </source>
</evidence>
<feature type="domain" description="Prenyltransferase alpha-alpha toroid" evidence="10">
    <location>
        <begin position="19"/>
        <end position="324"/>
    </location>
</feature>
<gene>
    <name evidence="16" type="ORF">GIL414_LOCUS63943</name>
    <name evidence="11" type="ORF">KQP761_LOCUS13640</name>
    <name evidence="13" type="ORF">MBJ925_LOCUS20882</name>
    <name evidence="15" type="ORF">OVN521_LOCUS21768</name>
    <name evidence="14" type="ORF">SMN809_LOCUS8440</name>
    <name evidence="12" type="ORF">WKI299_LOCUS8793</name>
</gene>
<organism evidence="15 17">
    <name type="scientific">Rotaria magnacalcarata</name>
    <dbReference type="NCBI Taxonomy" id="392030"/>
    <lineage>
        <taxon>Eukaryota</taxon>
        <taxon>Metazoa</taxon>
        <taxon>Spiralia</taxon>
        <taxon>Gnathifera</taxon>
        <taxon>Rotifera</taxon>
        <taxon>Eurotatoria</taxon>
        <taxon>Bdelloidea</taxon>
        <taxon>Philodinida</taxon>
        <taxon>Philodinidae</taxon>
        <taxon>Rotaria</taxon>
    </lineage>
</organism>
<dbReference type="Proteomes" id="UP000676336">
    <property type="component" value="Unassembled WGS sequence"/>
</dbReference>